<dbReference type="AlphaFoldDB" id="A0AAW2X7I4"/>
<dbReference type="Gene3D" id="3.30.70.270">
    <property type="match status" value="2"/>
</dbReference>
<dbReference type="PANTHER" id="PTHR37984">
    <property type="entry name" value="PROTEIN CBG26694"/>
    <property type="match status" value="1"/>
</dbReference>
<gene>
    <name evidence="3" type="ORF">Slati_1445500</name>
</gene>
<organism evidence="3">
    <name type="scientific">Sesamum latifolium</name>
    <dbReference type="NCBI Taxonomy" id="2727402"/>
    <lineage>
        <taxon>Eukaryota</taxon>
        <taxon>Viridiplantae</taxon>
        <taxon>Streptophyta</taxon>
        <taxon>Embryophyta</taxon>
        <taxon>Tracheophyta</taxon>
        <taxon>Spermatophyta</taxon>
        <taxon>Magnoliopsida</taxon>
        <taxon>eudicotyledons</taxon>
        <taxon>Gunneridae</taxon>
        <taxon>Pentapetalae</taxon>
        <taxon>asterids</taxon>
        <taxon>lamiids</taxon>
        <taxon>Lamiales</taxon>
        <taxon>Pedaliaceae</taxon>
        <taxon>Sesamum</taxon>
    </lineage>
</organism>
<dbReference type="EMBL" id="JACGWN010000005">
    <property type="protein sequence ID" value="KAL0448891.1"/>
    <property type="molecule type" value="Genomic_DNA"/>
</dbReference>
<dbReference type="InterPro" id="IPR043128">
    <property type="entry name" value="Rev_trsase/Diguanyl_cyclase"/>
</dbReference>
<accession>A0AAW2X7I4</accession>
<reference evidence="3" key="2">
    <citation type="journal article" date="2024" name="Plant">
        <title>Genomic evolution and insights into agronomic trait innovations of Sesamum species.</title>
        <authorList>
            <person name="Miao H."/>
            <person name="Wang L."/>
            <person name="Qu L."/>
            <person name="Liu H."/>
            <person name="Sun Y."/>
            <person name="Le M."/>
            <person name="Wang Q."/>
            <person name="Wei S."/>
            <person name="Zheng Y."/>
            <person name="Lin W."/>
            <person name="Duan Y."/>
            <person name="Cao H."/>
            <person name="Xiong S."/>
            <person name="Wang X."/>
            <person name="Wei L."/>
            <person name="Li C."/>
            <person name="Ma Q."/>
            <person name="Ju M."/>
            <person name="Zhao R."/>
            <person name="Li G."/>
            <person name="Mu C."/>
            <person name="Tian Q."/>
            <person name="Mei H."/>
            <person name="Zhang T."/>
            <person name="Gao T."/>
            <person name="Zhang H."/>
        </authorList>
    </citation>
    <scope>NUCLEOTIDE SEQUENCE</scope>
    <source>
        <strain evidence="3">KEN1</strain>
    </source>
</reference>
<reference evidence="3" key="1">
    <citation type="submission" date="2020-06" db="EMBL/GenBank/DDBJ databases">
        <authorList>
            <person name="Li T."/>
            <person name="Hu X."/>
            <person name="Zhang T."/>
            <person name="Song X."/>
            <person name="Zhang H."/>
            <person name="Dai N."/>
            <person name="Sheng W."/>
            <person name="Hou X."/>
            <person name="Wei L."/>
        </authorList>
    </citation>
    <scope>NUCLEOTIDE SEQUENCE</scope>
    <source>
        <strain evidence="3">KEN1</strain>
        <tissue evidence="3">Leaf</tissue>
    </source>
</reference>
<dbReference type="InterPro" id="IPR050951">
    <property type="entry name" value="Retrovirus_Pol_polyprotein"/>
</dbReference>
<dbReference type="SUPFAM" id="SSF56672">
    <property type="entry name" value="DNA/RNA polymerases"/>
    <property type="match status" value="1"/>
</dbReference>
<dbReference type="FunFam" id="3.30.70.270:FF:000020">
    <property type="entry name" value="Transposon Tf2-6 polyprotein-like Protein"/>
    <property type="match status" value="1"/>
</dbReference>
<sequence length="301" mass="34298">MNQVLTRLREHELYAKVSKCSFSQETISFLGHIVERGRIRMDPKKVQAIEEWQPPSDVHDLCSFLGLANYYWHFVKGYSEIARPMMDLLKKTETWNWTPQCQEFFDNLKRAMVTDHVLALPDMSKSFVVETDTSDFALGGVLMQDDHLVAFESRKLKDIEWRYSVHEKELLVVVHCLRLWRHYLLGSPFVVKTDNTAYRAGSSNHAADALSRRADLAGLGSVAALASSAVSTSIRDRARELLSKDSAAQGLVQLVEQGKARQFWLEDGLLMTKGNRLYVPKGGDLMKSLISECHDTLWARH</sequence>
<dbReference type="PANTHER" id="PTHR37984:SF5">
    <property type="entry name" value="PROTEIN NYNRIN-LIKE"/>
    <property type="match status" value="1"/>
</dbReference>
<dbReference type="InterPro" id="IPR043502">
    <property type="entry name" value="DNA/RNA_pol_sf"/>
</dbReference>
<comment type="caution">
    <text evidence="3">The sequence shown here is derived from an EMBL/GenBank/DDBJ whole genome shotgun (WGS) entry which is preliminary data.</text>
</comment>
<protein>
    <submittedName>
        <fullName evidence="3">Gag-Pol polyprotein</fullName>
    </submittedName>
</protein>
<dbReference type="CDD" id="cd09274">
    <property type="entry name" value="RNase_HI_RT_Ty3"/>
    <property type="match status" value="1"/>
</dbReference>
<dbReference type="GO" id="GO:0003824">
    <property type="term" value="F:catalytic activity"/>
    <property type="evidence" value="ECO:0007669"/>
    <property type="project" value="UniProtKB-KW"/>
</dbReference>
<evidence type="ECO:0000313" key="3">
    <source>
        <dbReference type="EMBL" id="KAL0448891.1"/>
    </source>
</evidence>
<evidence type="ECO:0000256" key="1">
    <source>
        <dbReference type="ARBA" id="ARBA00023268"/>
    </source>
</evidence>
<name>A0AAW2X7I4_9LAMI</name>
<proteinExistence type="predicted"/>
<feature type="domain" description="Reverse transcriptase/retrotransposon-derived protein RNase H-like" evidence="2">
    <location>
        <begin position="97"/>
        <end position="191"/>
    </location>
</feature>
<evidence type="ECO:0000259" key="2">
    <source>
        <dbReference type="Pfam" id="PF17919"/>
    </source>
</evidence>
<keyword evidence="1" id="KW-0511">Multifunctional enzyme</keyword>
<dbReference type="Pfam" id="PF17919">
    <property type="entry name" value="RT_RNaseH_2"/>
    <property type="match status" value="1"/>
</dbReference>
<dbReference type="InterPro" id="IPR041577">
    <property type="entry name" value="RT_RNaseH_2"/>
</dbReference>